<dbReference type="GO" id="GO:0004867">
    <property type="term" value="F:serine-type endopeptidase inhibitor activity"/>
    <property type="evidence" value="ECO:0007669"/>
    <property type="project" value="InterPro"/>
</dbReference>
<feature type="chain" id="PRO_5007286506" evidence="5">
    <location>
        <begin position="19"/>
        <end position="229"/>
    </location>
</feature>
<name>A0A131Z2W3_RHIAP</name>
<organism evidence="7">
    <name type="scientific">Rhipicephalus appendiculatus</name>
    <name type="common">Brown ear tick</name>
    <dbReference type="NCBI Taxonomy" id="34631"/>
    <lineage>
        <taxon>Eukaryota</taxon>
        <taxon>Metazoa</taxon>
        <taxon>Ecdysozoa</taxon>
        <taxon>Arthropoda</taxon>
        <taxon>Chelicerata</taxon>
        <taxon>Arachnida</taxon>
        <taxon>Acari</taxon>
        <taxon>Parasitiformes</taxon>
        <taxon>Ixodida</taxon>
        <taxon>Ixodoidea</taxon>
        <taxon>Ixodidae</taxon>
        <taxon>Rhipicephalinae</taxon>
        <taxon>Rhipicephalus</taxon>
        <taxon>Rhipicephalus</taxon>
    </lineage>
</organism>
<dbReference type="PANTHER" id="PTHR45938:SF11">
    <property type="entry name" value="WAP, KAZAL, IMMUNOGLOBULIN, KUNITZ AND NTR DOMAIN-CONTAINING PROTEIN 2-LIKE"/>
    <property type="match status" value="1"/>
</dbReference>
<feature type="domain" description="BPTI/Kunitz inhibitor" evidence="6">
    <location>
        <begin position="160"/>
        <end position="210"/>
    </location>
</feature>
<dbReference type="EMBL" id="GEDV01002930">
    <property type="protein sequence ID" value="JAP85627.1"/>
    <property type="molecule type" value="Transcribed_RNA"/>
</dbReference>
<dbReference type="GO" id="GO:0005615">
    <property type="term" value="C:extracellular space"/>
    <property type="evidence" value="ECO:0007669"/>
    <property type="project" value="TreeGrafter"/>
</dbReference>
<dbReference type="GO" id="GO:0048019">
    <property type="term" value="F:receptor antagonist activity"/>
    <property type="evidence" value="ECO:0007669"/>
    <property type="project" value="TreeGrafter"/>
</dbReference>
<dbReference type="GO" id="GO:0050431">
    <property type="term" value="F:transforming growth factor beta binding"/>
    <property type="evidence" value="ECO:0007669"/>
    <property type="project" value="TreeGrafter"/>
</dbReference>
<evidence type="ECO:0000256" key="1">
    <source>
        <dbReference type="ARBA" id="ARBA00004613"/>
    </source>
</evidence>
<evidence type="ECO:0000256" key="5">
    <source>
        <dbReference type="SAM" id="SignalP"/>
    </source>
</evidence>
<feature type="signal peptide" evidence="5">
    <location>
        <begin position="1"/>
        <end position="18"/>
    </location>
</feature>
<keyword evidence="2" id="KW-0964">Secreted</keyword>
<feature type="domain" description="BPTI/Kunitz inhibitor" evidence="6">
    <location>
        <begin position="39"/>
        <end position="89"/>
    </location>
</feature>
<dbReference type="Gene3D" id="4.10.410.10">
    <property type="entry name" value="Pancreatic trypsin inhibitor Kunitz domain"/>
    <property type="match status" value="3"/>
</dbReference>
<dbReference type="InterPro" id="IPR002223">
    <property type="entry name" value="Kunitz_BPTI"/>
</dbReference>
<protein>
    <submittedName>
        <fullName evidence="7">Pancreatic trypsin inhibitor</fullName>
    </submittedName>
</protein>
<keyword evidence="3 5" id="KW-0732">Signal</keyword>
<dbReference type="InterPro" id="IPR036880">
    <property type="entry name" value="Kunitz_BPTI_sf"/>
</dbReference>
<sequence>MKLQTCILILLCTLQAYGWNCFKNCRTRKPTHFPTPNNCLKLPILGYCNPLHNAWYFDYSKKKCTKVDPSLCGTGKNLFASEEHCKQACANPVGQARIICLIRPVLVSARPLLQAWYFEVQCSCCRRFNYTLGAASTNKFLTERKCQEVCTPNKPPKAVCSQKPESERCLVRRHHWYFDERKNLCLRFGNGRCSKNRNGFKSFKSCMERCSYFLPTTVSNGTTANKVRE</sequence>
<comment type="subcellular location">
    <subcellularLocation>
        <location evidence="1">Secreted</location>
    </subcellularLocation>
</comment>
<evidence type="ECO:0000256" key="2">
    <source>
        <dbReference type="ARBA" id="ARBA00022525"/>
    </source>
</evidence>
<dbReference type="PANTHER" id="PTHR45938">
    <property type="entry name" value="ACP24A4-RELATED"/>
    <property type="match status" value="1"/>
</dbReference>
<evidence type="ECO:0000259" key="6">
    <source>
        <dbReference type="PROSITE" id="PS50279"/>
    </source>
</evidence>
<accession>A0A131Z2W3</accession>
<proteinExistence type="predicted"/>
<dbReference type="AlphaFoldDB" id="A0A131Z2W3"/>
<evidence type="ECO:0000256" key="4">
    <source>
        <dbReference type="ARBA" id="ARBA00023157"/>
    </source>
</evidence>
<dbReference type="PROSITE" id="PS50279">
    <property type="entry name" value="BPTI_KUNITZ_2"/>
    <property type="match status" value="3"/>
</dbReference>
<evidence type="ECO:0000256" key="3">
    <source>
        <dbReference type="ARBA" id="ARBA00022729"/>
    </source>
</evidence>
<dbReference type="SUPFAM" id="SSF57362">
    <property type="entry name" value="BPTI-like"/>
    <property type="match status" value="3"/>
</dbReference>
<dbReference type="Pfam" id="PF00014">
    <property type="entry name" value="Kunitz_BPTI"/>
    <property type="match status" value="3"/>
</dbReference>
<reference evidence="7" key="1">
    <citation type="journal article" date="2016" name="Ticks Tick Borne Dis.">
        <title>De novo assembly and annotation of the salivary gland transcriptome of Rhipicephalus appendiculatus male and female ticks during blood feeding.</title>
        <authorList>
            <person name="de Castro M.H."/>
            <person name="de Klerk D."/>
            <person name="Pienaar R."/>
            <person name="Latif A.A."/>
            <person name="Rees D.J."/>
            <person name="Mans B.J."/>
        </authorList>
    </citation>
    <scope>NUCLEOTIDE SEQUENCE</scope>
    <source>
        <tissue evidence="7">Salivary glands</tissue>
    </source>
</reference>
<evidence type="ECO:0000313" key="7">
    <source>
        <dbReference type="EMBL" id="JAP85627.1"/>
    </source>
</evidence>
<keyword evidence="4" id="KW-1015">Disulfide bond</keyword>
<dbReference type="SMART" id="SM00131">
    <property type="entry name" value="KU"/>
    <property type="match status" value="2"/>
</dbReference>
<feature type="domain" description="BPTI/Kunitz inhibitor" evidence="6">
    <location>
        <begin position="89"/>
        <end position="150"/>
    </location>
</feature>